<keyword evidence="1" id="KW-0472">Membrane</keyword>
<feature type="transmembrane region" description="Helical" evidence="1">
    <location>
        <begin position="103"/>
        <end position="119"/>
    </location>
</feature>
<dbReference type="PANTHER" id="PTHR38454:SF1">
    <property type="entry name" value="INTEGRAL MEMBRANE PROTEIN"/>
    <property type="match status" value="1"/>
</dbReference>
<feature type="transmembrane region" description="Helical" evidence="1">
    <location>
        <begin position="439"/>
        <end position="462"/>
    </location>
</feature>
<feature type="transmembrane region" description="Helical" evidence="1">
    <location>
        <begin position="515"/>
        <end position="533"/>
    </location>
</feature>
<feature type="transmembrane region" description="Helical" evidence="1">
    <location>
        <begin position="12"/>
        <end position="32"/>
    </location>
</feature>
<dbReference type="RefSeq" id="WP_395416317.1">
    <property type="nucleotide sequence ID" value="NZ_JBIPKE010000012.1"/>
</dbReference>
<comment type="caution">
    <text evidence="2">The sequence shown here is derived from an EMBL/GenBank/DDBJ whole genome shotgun (WGS) entry which is preliminary data.</text>
</comment>
<feature type="transmembrane region" description="Helical" evidence="1">
    <location>
        <begin position="173"/>
        <end position="189"/>
    </location>
</feature>
<feature type="transmembrane region" description="Helical" evidence="1">
    <location>
        <begin position="341"/>
        <end position="360"/>
    </location>
</feature>
<organism evidence="2 3">
    <name type="scientific">Marinoscillum luteum</name>
    <dbReference type="NCBI Taxonomy" id="861051"/>
    <lineage>
        <taxon>Bacteria</taxon>
        <taxon>Pseudomonadati</taxon>
        <taxon>Bacteroidota</taxon>
        <taxon>Cytophagia</taxon>
        <taxon>Cytophagales</taxon>
        <taxon>Reichenbachiellaceae</taxon>
        <taxon>Marinoscillum</taxon>
    </lineage>
</organism>
<feature type="transmembrane region" description="Helical" evidence="1">
    <location>
        <begin position="151"/>
        <end position="168"/>
    </location>
</feature>
<reference evidence="2 3" key="1">
    <citation type="journal article" date="2013" name="Int. J. Syst. Evol. Microbiol.">
        <title>Marinoscillum luteum sp. nov., isolated from marine sediment.</title>
        <authorList>
            <person name="Cha I.T."/>
            <person name="Park S.J."/>
            <person name="Kim S.J."/>
            <person name="Kim J.G."/>
            <person name="Jung M.Y."/>
            <person name="Shin K.S."/>
            <person name="Kwon K.K."/>
            <person name="Yang S.H."/>
            <person name="Seo Y.S."/>
            <person name="Rhee S.K."/>
        </authorList>
    </citation>
    <scope>NUCLEOTIDE SEQUENCE [LARGE SCALE GENOMIC DNA]</scope>
    <source>
        <strain evidence="2 3">KCTC 23939</strain>
    </source>
</reference>
<feature type="transmembrane region" description="Helical" evidence="1">
    <location>
        <begin position="221"/>
        <end position="239"/>
    </location>
</feature>
<feature type="transmembrane region" description="Helical" evidence="1">
    <location>
        <begin position="367"/>
        <end position="384"/>
    </location>
</feature>
<feature type="transmembrane region" description="Helical" evidence="1">
    <location>
        <begin position="490"/>
        <end position="508"/>
    </location>
</feature>
<accession>A0ABW7N4X8</accession>
<dbReference type="Proteomes" id="UP001610063">
    <property type="component" value="Unassembled WGS sequence"/>
</dbReference>
<feature type="transmembrane region" description="Helical" evidence="1">
    <location>
        <begin position="195"/>
        <end position="214"/>
    </location>
</feature>
<feature type="transmembrane region" description="Helical" evidence="1">
    <location>
        <begin position="124"/>
        <end position="145"/>
    </location>
</feature>
<evidence type="ECO:0000256" key="1">
    <source>
        <dbReference type="SAM" id="Phobius"/>
    </source>
</evidence>
<dbReference type="InterPro" id="IPR018580">
    <property type="entry name" value="Uncharacterised_YfhO"/>
</dbReference>
<evidence type="ECO:0000313" key="3">
    <source>
        <dbReference type="Proteomes" id="UP001610063"/>
    </source>
</evidence>
<dbReference type="PANTHER" id="PTHR38454">
    <property type="entry name" value="INTEGRAL MEMBRANE PROTEIN-RELATED"/>
    <property type="match status" value="1"/>
</dbReference>
<dbReference type="EMBL" id="JBIPKE010000012">
    <property type="protein sequence ID" value="MFH6982638.1"/>
    <property type="molecule type" value="Genomic_DNA"/>
</dbReference>
<keyword evidence="1" id="KW-1133">Transmembrane helix</keyword>
<keyword evidence="3" id="KW-1185">Reference proteome</keyword>
<keyword evidence="1" id="KW-0812">Transmembrane</keyword>
<feature type="transmembrane region" description="Helical" evidence="1">
    <location>
        <begin position="779"/>
        <end position="803"/>
    </location>
</feature>
<protein>
    <submittedName>
        <fullName evidence="2">YfhO family protein</fullName>
    </submittedName>
</protein>
<gene>
    <name evidence="2" type="ORF">ACHKAR_04265</name>
</gene>
<feature type="transmembrane region" description="Helical" evidence="1">
    <location>
        <begin position="404"/>
        <end position="427"/>
    </location>
</feature>
<evidence type="ECO:0000313" key="2">
    <source>
        <dbReference type="EMBL" id="MFH6982638.1"/>
    </source>
</evidence>
<dbReference type="Pfam" id="PF09586">
    <property type="entry name" value="YfhO"/>
    <property type="match status" value="1"/>
</dbReference>
<name>A0ABW7N4X8_9BACT</name>
<proteinExistence type="predicted"/>
<sequence>MTNNLKRSILTHGAIILGFFIVTVIVYAPFFFESKQLAQHDILQGLGSNYQLKEYRAETGEEALWNNAMFSGMPAYLTSVQFPGDILTYVYQIFKLGLPNPEGITLVCFICSYIMLLSFGVRPWVAFAGAIAFGLNGFNIISLTAGHNSKIAALAFAPLVLAGIHLAFTRKKYLGIGLTSLGLAMQIYMNHPQITYYLLITVLVYGVFQLYYFWKDHQIKSLLLTLAGLVLAASIAVGANSGKLWTVYEYSKYSIRGKSELKDESKESSGLDKEYAFRYSNGILEPLFLFIPNIYGGSSSQELSTQSATAGALRQAGYNGQQLRDQLKAMPTYWGDQPLTAPYYAGALSFFLFVLGIFVLDQRTKTWLIVVALIGIVLSWGSNFTLLNDLLFDHFPMYNKFRSVTFAICMTLLSINLMGFMALERVLTGMSDKAFRKKLLWSVAICGGTALLLVIAAGALSYRGSIDARLPEWLIDALRTDRKSLLRSDALKALFFILAFSGLIWAYWKNSLKSGLIISGIILLLFVDIFSLTKRFLNKDSFENRPVKTYFKPTEADLYIKSIATSGERVLNLQNPFNEARTSYHHESIGGYHGAKMRRYQDLISACIQAEMSETINVLQSGGSQLPNTPVLNMLNTRFFLAGSSKNAVISNSRSLGNGWIVSNLKEVASADEELSEVCSINPSRTAVIDGSKFSPPNLIAGATGTVKLLSRTPNEIKYTTQTSGKSLAVFSEIYYPKGWKAYIDDQEAEILRVNYILRALPLEKGTHEIRFVFEPTSYYAGNTLTIVGEVLVFLLFIGGIWMERRKSSL</sequence>